<organism evidence="3 4">
    <name type="scientific">Bifidobacterium pseudolongum subsp. globosum</name>
    <dbReference type="NCBI Taxonomy" id="1690"/>
    <lineage>
        <taxon>Bacteria</taxon>
        <taxon>Bacillati</taxon>
        <taxon>Actinomycetota</taxon>
        <taxon>Actinomycetes</taxon>
        <taxon>Bifidobacteriales</taxon>
        <taxon>Bifidobacteriaceae</taxon>
        <taxon>Bifidobacterium</taxon>
    </lineage>
</organism>
<dbReference type="RefSeq" id="WP_022858869.1">
    <property type="nucleotide sequence ID" value="NZ_PCHA01000020.1"/>
</dbReference>
<feature type="region of interest" description="Disordered" evidence="1">
    <location>
        <begin position="48"/>
        <end position="70"/>
    </location>
</feature>
<protein>
    <submittedName>
        <fullName evidence="3">Gram-positive signal peptide protein, YSIRK family</fullName>
    </submittedName>
</protein>
<feature type="chain" id="PRO_5014736240" evidence="2">
    <location>
        <begin position="30"/>
        <end position="416"/>
    </location>
</feature>
<feature type="compositionally biased region" description="Low complexity" evidence="1">
    <location>
        <begin position="60"/>
        <end position="70"/>
    </location>
</feature>
<sequence>MLREVTAAVASLAMLIGLGAFPLCGAASAQEPTPVESTQAASVEPIADADAGSGSTQNDGAAGTSVSSSSGNATLTLSRNAVGNVDSTAPLQLVFDVRTNPGDVYTITVPESIANGTGVYTIGDSDPISASTGIVTSTTDDANHTKTFTYRFDSVASVAVNINFTLHNNYNAQPTPIEGIGTSIKSITWTYAGQQLDPVDFTQVIMPVMNPQAVTRVLPSSSTYKAIYANQDYAYQFSVGETDGIDGSADYATGQVNSAVNYGTTIRVPVPRYFTLDESATAARNGFSDETTITQPGGASSDIVITVPKGSGRQYWQNAEPYYFVGQFKTTPPLAGEKLVANGPAVVTQTIVDPQSQERTLTARAPAWTEYLRSGDGLVPCPSGSSECLVLSINGNNKGEKIANNLLLDPARKVPR</sequence>
<reference evidence="3 4" key="1">
    <citation type="submission" date="2017-10" db="EMBL/GenBank/DDBJ databases">
        <title>Bifidobacterium genomics.</title>
        <authorList>
            <person name="Lugli G.A."/>
            <person name="Milani C."/>
            <person name="Mancabelli L."/>
        </authorList>
    </citation>
    <scope>NUCLEOTIDE SEQUENCE [LARGE SCALE GENOMIC DNA]</scope>
    <source>
        <strain evidence="3 4">1747B</strain>
    </source>
</reference>
<evidence type="ECO:0000256" key="2">
    <source>
        <dbReference type="SAM" id="SignalP"/>
    </source>
</evidence>
<dbReference type="AlphaFoldDB" id="A0A2N3QQV4"/>
<dbReference type="EMBL" id="PCHA01000020">
    <property type="protein sequence ID" value="PKU94190.1"/>
    <property type="molecule type" value="Genomic_DNA"/>
</dbReference>
<evidence type="ECO:0000256" key="1">
    <source>
        <dbReference type="SAM" id="MobiDB-lite"/>
    </source>
</evidence>
<evidence type="ECO:0000313" key="3">
    <source>
        <dbReference type="EMBL" id="PKU94190.1"/>
    </source>
</evidence>
<evidence type="ECO:0000313" key="4">
    <source>
        <dbReference type="Proteomes" id="UP000233722"/>
    </source>
</evidence>
<proteinExistence type="predicted"/>
<dbReference type="Proteomes" id="UP000233722">
    <property type="component" value="Unassembled WGS sequence"/>
</dbReference>
<comment type="caution">
    <text evidence="3">The sequence shown here is derived from an EMBL/GenBank/DDBJ whole genome shotgun (WGS) entry which is preliminary data.</text>
</comment>
<name>A0A2N3QQV4_9BIFI</name>
<keyword evidence="2" id="KW-0732">Signal</keyword>
<gene>
    <name evidence="3" type="ORF">CQR45_1347</name>
</gene>
<feature type="signal peptide" evidence="2">
    <location>
        <begin position="1"/>
        <end position="29"/>
    </location>
</feature>
<accession>A0A2N3QQV4</accession>